<dbReference type="PANTHER" id="PTHR31379">
    <property type="entry name" value="F-BOX C PROTEIN-RELATED-RELATED"/>
    <property type="match status" value="1"/>
</dbReference>
<keyword evidence="2" id="KW-1185">Reference proteome</keyword>
<gene>
    <name evidence="1" type="ORF">CRE_14550</name>
</gene>
<organism evidence="2">
    <name type="scientific">Caenorhabditis remanei</name>
    <name type="common">Caenorhabditis vulgaris</name>
    <dbReference type="NCBI Taxonomy" id="31234"/>
    <lineage>
        <taxon>Eukaryota</taxon>
        <taxon>Metazoa</taxon>
        <taxon>Ecdysozoa</taxon>
        <taxon>Nematoda</taxon>
        <taxon>Chromadorea</taxon>
        <taxon>Rhabditida</taxon>
        <taxon>Rhabditina</taxon>
        <taxon>Rhabditomorpha</taxon>
        <taxon>Rhabditoidea</taxon>
        <taxon>Rhabditidae</taxon>
        <taxon>Peloderinae</taxon>
        <taxon>Caenorhabditis</taxon>
    </lineage>
</organism>
<evidence type="ECO:0000313" key="1">
    <source>
        <dbReference type="EMBL" id="EFO96150.1"/>
    </source>
</evidence>
<evidence type="ECO:0000313" key="2">
    <source>
        <dbReference type="Proteomes" id="UP000008281"/>
    </source>
</evidence>
<dbReference type="PANTHER" id="PTHR31379:SF1">
    <property type="entry name" value="F-BOX C PROTEIN-RELATED"/>
    <property type="match status" value="1"/>
</dbReference>
<evidence type="ECO:0008006" key="3">
    <source>
        <dbReference type="Google" id="ProtNLM"/>
    </source>
</evidence>
<protein>
    <recommendedName>
        <fullName evidence="3">F-box domain-containing protein</fullName>
    </recommendedName>
</protein>
<dbReference type="EMBL" id="DS268430">
    <property type="protein sequence ID" value="EFO96150.1"/>
    <property type="molecule type" value="Genomic_DNA"/>
</dbReference>
<dbReference type="AlphaFoldDB" id="E3M9H4"/>
<dbReference type="InParanoid" id="E3M9H4"/>
<dbReference type="Proteomes" id="UP000008281">
    <property type="component" value="Unassembled WGS sequence"/>
</dbReference>
<dbReference type="HOGENOM" id="CLU_1205734_0_0_1"/>
<reference evidence="1" key="1">
    <citation type="submission" date="2007-07" db="EMBL/GenBank/DDBJ databases">
        <title>PCAP assembly of the Caenorhabditis remanei genome.</title>
        <authorList>
            <consortium name="The Caenorhabditis remanei Sequencing Consortium"/>
            <person name="Wilson R.K."/>
        </authorList>
    </citation>
    <scope>NUCLEOTIDE SEQUENCE [LARGE SCALE GENOMIC DNA]</scope>
    <source>
        <strain evidence="1">PB4641</strain>
    </source>
</reference>
<proteinExistence type="predicted"/>
<sequence length="230" mass="26446">MPPLTYLSLKIILPYMDLNTRVNLSLKCPSISQILKHLPVTIDHIQLGITNITINGTTYTLHSHANSAHAVPKDNNHQLVGKHFIRLSRDVFLWSQSKSQLMNQIIMEQTEFNRQLVPIHRNAYLKNVAYFRWQMMYLIIFWKEGNCAVGTHLAMETTGGFGLESMRFPVEDELVGRKGAIKNKMSNQDVECINVPMENNLEINIYIEQLNPESNIVHFEVYPHGYAIIV</sequence>
<name>E3M9H4_CAERE</name>
<dbReference type="InterPro" id="IPR021942">
    <property type="entry name" value="DUF3557"/>
</dbReference>
<accession>E3M9H4</accession>